<dbReference type="EMBL" id="JBEPCV010000015">
    <property type="protein sequence ID" value="MER6905490.1"/>
    <property type="molecule type" value="Genomic_DNA"/>
</dbReference>
<proteinExistence type="predicted"/>
<keyword evidence="2" id="KW-1185">Reference proteome</keyword>
<dbReference type="Proteomes" id="UP001490330">
    <property type="component" value="Unassembled WGS sequence"/>
</dbReference>
<name>A0ABV1VG76_9ACTN</name>
<evidence type="ECO:0000313" key="2">
    <source>
        <dbReference type="Proteomes" id="UP001490330"/>
    </source>
</evidence>
<accession>A0ABV1VG76</accession>
<organism evidence="1 2">
    <name type="scientific">Streptomyces flaveolus</name>
    <dbReference type="NCBI Taxonomy" id="67297"/>
    <lineage>
        <taxon>Bacteria</taxon>
        <taxon>Bacillati</taxon>
        <taxon>Actinomycetota</taxon>
        <taxon>Actinomycetes</taxon>
        <taxon>Kitasatosporales</taxon>
        <taxon>Streptomycetaceae</taxon>
        <taxon>Streptomyces</taxon>
    </lineage>
</organism>
<comment type="caution">
    <text evidence="1">The sequence shown here is derived from an EMBL/GenBank/DDBJ whole genome shotgun (WGS) entry which is preliminary data.</text>
</comment>
<sequence>MPQQEPSVDGASWRAALLDLFGGGWTFAQVGPRRHEDWRRDAATVMALRSTDPRKWSSLNYAPEVDENRSGIGSPFMPWSPEQLGECLYEVGRESAGQLLVALRGDQYQAAGIPDFERRRDSLSESSRRVLSRFGPGARFFTNASAARDNPTADLLNPDAMWECLSVHTTDCGLIALSDMEIGVFWAFWED</sequence>
<gene>
    <name evidence="1" type="ORF">ABT322_17245</name>
</gene>
<reference evidence="1 2" key="1">
    <citation type="submission" date="2024-06" db="EMBL/GenBank/DDBJ databases">
        <title>The Natural Products Discovery Center: Release of the First 8490 Sequenced Strains for Exploring Actinobacteria Biosynthetic Diversity.</title>
        <authorList>
            <person name="Kalkreuter E."/>
            <person name="Kautsar S.A."/>
            <person name="Yang D."/>
            <person name="Bader C.D."/>
            <person name="Teijaro C.N."/>
            <person name="Fluegel L."/>
            <person name="Davis C.M."/>
            <person name="Simpson J.R."/>
            <person name="Lauterbach L."/>
            <person name="Steele A.D."/>
            <person name="Gui C."/>
            <person name="Meng S."/>
            <person name="Li G."/>
            <person name="Viehrig K."/>
            <person name="Ye F."/>
            <person name="Su P."/>
            <person name="Kiefer A.F."/>
            <person name="Nichols A."/>
            <person name="Cepeda A.J."/>
            <person name="Yan W."/>
            <person name="Fan B."/>
            <person name="Jiang Y."/>
            <person name="Adhikari A."/>
            <person name="Zheng C.-J."/>
            <person name="Schuster L."/>
            <person name="Cowan T.M."/>
            <person name="Smanski M.J."/>
            <person name="Chevrette M.G."/>
            <person name="De Carvalho L.P.S."/>
            <person name="Shen B."/>
        </authorList>
    </citation>
    <scope>NUCLEOTIDE SEQUENCE [LARGE SCALE GENOMIC DNA]</scope>
    <source>
        <strain evidence="1 2">NPDC000632</strain>
    </source>
</reference>
<evidence type="ECO:0000313" key="1">
    <source>
        <dbReference type="EMBL" id="MER6905490.1"/>
    </source>
</evidence>
<dbReference type="RefSeq" id="WP_350717967.1">
    <property type="nucleotide sequence ID" value="NZ_JBEPCO010000009.1"/>
</dbReference>
<protein>
    <submittedName>
        <fullName evidence="1">Uncharacterized protein</fullName>
    </submittedName>
</protein>